<dbReference type="GeneTree" id="ENSGT00390000008565"/>
<evidence type="ECO:0000256" key="9">
    <source>
        <dbReference type="ARBA" id="ARBA00041863"/>
    </source>
</evidence>
<evidence type="ECO:0000256" key="3">
    <source>
        <dbReference type="ARBA" id="ARBA00022692"/>
    </source>
</evidence>
<feature type="region of interest" description="Disordered" evidence="10">
    <location>
        <begin position="65"/>
        <end position="137"/>
    </location>
</feature>
<keyword evidence="12" id="KW-1185">Reference proteome</keyword>
<keyword evidence="5" id="KW-1133">Transmembrane helix</keyword>
<evidence type="ECO:0000256" key="10">
    <source>
        <dbReference type="SAM" id="MobiDB-lite"/>
    </source>
</evidence>
<comment type="similarity">
    <text evidence="2">Belongs to the mitoguardin family.</text>
</comment>
<dbReference type="PANTHER" id="PTHR21508:SF4">
    <property type="entry name" value="MITOGUARDIN 2"/>
    <property type="match status" value="1"/>
</dbReference>
<keyword evidence="3" id="KW-0812">Transmembrane</keyword>
<evidence type="ECO:0000256" key="7">
    <source>
        <dbReference type="ARBA" id="ARBA00023136"/>
    </source>
</evidence>
<dbReference type="Pfam" id="PF10265">
    <property type="entry name" value="Miga"/>
    <property type="match status" value="1"/>
</dbReference>
<evidence type="ECO:0000256" key="1">
    <source>
        <dbReference type="ARBA" id="ARBA00004374"/>
    </source>
</evidence>
<dbReference type="Proteomes" id="UP000694565">
    <property type="component" value="Unplaced"/>
</dbReference>
<evidence type="ECO:0000256" key="5">
    <source>
        <dbReference type="ARBA" id="ARBA00022989"/>
    </source>
</evidence>
<evidence type="ECO:0000313" key="11">
    <source>
        <dbReference type="Ensembl" id="ENSCLMP00005036626.1"/>
    </source>
</evidence>
<dbReference type="GO" id="GO:0005741">
    <property type="term" value="C:mitochondrial outer membrane"/>
    <property type="evidence" value="ECO:0007669"/>
    <property type="project" value="UniProtKB-SubCell"/>
</dbReference>
<evidence type="ECO:0000256" key="8">
    <source>
        <dbReference type="ARBA" id="ARBA00040959"/>
    </source>
</evidence>
<protein>
    <recommendedName>
        <fullName evidence="8">Mitoguardin 2</fullName>
    </recommendedName>
    <alternativeName>
        <fullName evidence="9">Protein FAM73B</fullName>
    </alternativeName>
</protein>
<dbReference type="PANTHER" id="PTHR21508">
    <property type="entry name" value="MITOGUARDIN"/>
    <property type="match status" value="1"/>
</dbReference>
<evidence type="ECO:0000256" key="2">
    <source>
        <dbReference type="ARBA" id="ARBA00008969"/>
    </source>
</evidence>
<dbReference type="GO" id="GO:0008053">
    <property type="term" value="P:mitochondrial fusion"/>
    <property type="evidence" value="ECO:0007669"/>
    <property type="project" value="InterPro"/>
</dbReference>
<keyword evidence="6" id="KW-0496">Mitochondrion</keyword>
<proteinExistence type="inferred from homology"/>
<feature type="compositionally biased region" description="Low complexity" evidence="10">
    <location>
        <begin position="95"/>
        <end position="127"/>
    </location>
</feature>
<evidence type="ECO:0000256" key="4">
    <source>
        <dbReference type="ARBA" id="ARBA00022787"/>
    </source>
</evidence>
<dbReference type="Ensembl" id="ENSCLMT00005038069.1">
    <property type="protein sequence ID" value="ENSCLMP00005036626.1"/>
    <property type="gene ID" value="ENSCLMG00005017475.1"/>
</dbReference>
<keyword evidence="7" id="KW-0472">Membrane</keyword>
<dbReference type="InterPro" id="IPR019392">
    <property type="entry name" value="Miga"/>
</dbReference>
<accession>A0A8C3A2R0</accession>
<organism evidence="11 12">
    <name type="scientific">Cyclopterus lumpus</name>
    <name type="common">Lumpsucker</name>
    <dbReference type="NCBI Taxonomy" id="8103"/>
    <lineage>
        <taxon>Eukaryota</taxon>
        <taxon>Metazoa</taxon>
        <taxon>Chordata</taxon>
        <taxon>Craniata</taxon>
        <taxon>Vertebrata</taxon>
        <taxon>Euteleostomi</taxon>
        <taxon>Actinopterygii</taxon>
        <taxon>Neopterygii</taxon>
        <taxon>Teleostei</taxon>
        <taxon>Neoteleostei</taxon>
        <taxon>Acanthomorphata</taxon>
        <taxon>Eupercaria</taxon>
        <taxon>Perciformes</taxon>
        <taxon>Cottioidei</taxon>
        <taxon>Cottales</taxon>
        <taxon>Cyclopteridae</taxon>
        <taxon>Cyclopterus</taxon>
    </lineage>
</organism>
<feature type="compositionally biased region" description="Polar residues" evidence="10">
    <location>
        <begin position="82"/>
        <end position="94"/>
    </location>
</feature>
<evidence type="ECO:0000313" key="12">
    <source>
        <dbReference type="Proteomes" id="UP000694565"/>
    </source>
</evidence>
<sequence>MAFKQANAMSIAQALAMTVAEIPVFLYSTFGQSIFSQLKLSPNLKKVLFATALGSVALALTAHQMKRRGRKGSPFTGRPMMSPSTRSNDTMSGISSLAPSKHSSSSHSLASIRVPNSPNQAANPSNPWEAEPVVEESGAVEDANAENLYILGMELFEEALRKWEQALNIRHPAHSTSSNSSLALQGVESRNNVFAEKLETLLHRAYHLQEDFGSSIPTDSVLADFGTLILPQVESYHRLQDDDATTVTSDETFFSAAELFDTMSLEDVYQPLKPAALYEEALTLVREGRVSYRSLRTELLECFGDQDFLAKLQCVRQAFQVLLIDETHRTFFMETGKQMIAGLMVKANKSPKAFLESYEDMLLYTKREETWTVTKMELEGRGVVYMNFFDIVLDFILMDSFEDLENPPSSVVAVLRNRWLSDSFKETALATACWSVLKAKRRLLMVPDGFISHFYAISEHVSPVLAFGFLGPRQHLSEVCTIFKQQILQYLKDMFDHDKVRFTSAQCLAEDILNLSHRRSEILLGYLGISGLLELNGAPPRDTEGTSEPN</sequence>
<reference evidence="11" key="2">
    <citation type="submission" date="2025-09" db="UniProtKB">
        <authorList>
            <consortium name="Ensembl"/>
        </authorList>
    </citation>
    <scope>IDENTIFICATION</scope>
</reference>
<reference evidence="11" key="1">
    <citation type="submission" date="2025-08" db="UniProtKB">
        <authorList>
            <consortium name="Ensembl"/>
        </authorList>
    </citation>
    <scope>IDENTIFICATION</scope>
</reference>
<evidence type="ECO:0000256" key="6">
    <source>
        <dbReference type="ARBA" id="ARBA00023128"/>
    </source>
</evidence>
<dbReference type="AlphaFoldDB" id="A0A8C3A2R0"/>
<name>A0A8C3A2R0_CYCLU</name>
<comment type="subcellular location">
    <subcellularLocation>
        <location evidence="1">Mitochondrion outer membrane</location>
        <topology evidence="1">Multi-pass membrane protein</topology>
    </subcellularLocation>
</comment>
<keyword evidence="4" id="KW-1000">Mitochondrion outer membrane</keyword>